<dbReference type="AlphaFoldDB" id="A0A4Y2E9V5"/>
<proteinExistence type="predicted"/>
<protein>
    <submittedName>
        <fullName evidence="1">Uncharacterized protein</fullName>
    </submittedName>
</protein>
<gene>
    <name evidence="1" type="ORF">AVEN_272537_1</name>
</gene>
<evidence type="ECO:0000313" key="2">
    <source>
        <dbReference type="Proteomes" id="UP000499080"/>
    </source>
</evidence>
<comment type="caution">
    <text evidence="1">The sequence shown here is derived from an EMBL/GenBank/DDBJ whole genome shotgun (WGS) entry which is preliminary data.</text>
</comment>
<dbReference type="Proteomes" id="UP000499080">
    <property type="component" value="Unassembled WGS sequence"/>
</dbReference>
<sequence length="144" mass="16295">MNDLMVEYHDRSMNESVGFNTKRSRVQGSISSRFFPGSTDPPCTPTLALTQSVKIIRPLADLMRPITDSNISARRVGGSDNAPSNRGVEFLSKQYSNDYPHYNIRSDPSFVIFHRNQPPISLITPLKWKCWLLEVTSSNSYLNT</sequence>
<dbReference type="EMBL" id="BGPR01000540">
    <property type="protein sequence ID" value="GBM25537.1"/>
    <property type="molecule type" value="Genomic_DNA"/>
</dbReference>
<organism evidence="1 2">
    <name type="scientific">Araneus ventricosus</name>
    <name type="common">Orbweaver spider</name>
    <name type="synonym">Epeira ventricosa</name>
    <dbReference type="NCBI Taxonomy" id="182803"/>
    <lineage>
        <taxon>Eukaryota</taxon>
        <taxon>Metazoa</taxon>
        <taxon>Ecdysozoa</taxon>
        <taxon>Arthropoda</taxon>
        <taxon>Chelicerata</taxon>
        <taxon>Arachnida</taxon>
        <taxon>Araneae</taxon>
        <taxon>Araneomorphae</taxon>
        <taxon>Entelegynae</taxon>
        <taxon>Araneoidea</taxon>
        <taxon>Araneidae</taxon>
        <taxon>Araneus</taxon>
    </lineage>
</organism>
<evidence type="ECO:0000313" key="1">
    <source>
        <dbReference type="EMBL" id="GBM25537.1"/>
    </source>
</evidence>
<keyword evidence="2" id="KW-1185">Reference proteome</keyword>
<accession>A0A4Y2E9V5</accession>
<reference evidence="1 2" key="1">
    <citation type="journal article" date="2019" name="Sci. Rep.">
        <title>Orb-weaving spider Araneus ventricosus genome elucidates the spidroin gene catalogue.</title>
        <authorList>
            <person name="Kono N."/>
            <person name="Nakamura H."/>
            <person name="Ohtoshi R."/>
            <person name="Moran D.A.P."/>
            <person name="Shinohara A."/>
            <person name="Yoshida Y."/>
            <person name="Fujiwara M."/>
            <person name="Mori M."/>
            <person name="Tomita M."/>
            <person name="Arakawa K."/>
        </authorList>
    </citation>
    <scope>NUCLEOTIDE SEQUENCE [LARGE SCALE GENOMIC DNA]</scope>
</reference>
<name>A0A4Y2E9V5_ARAVE</name>